<dbReference type="AlphaFoldDB" id="A0A2V0Q5K4"/>
<name>A0A2V0Q5K4_PSESF</name>
<dbReference type="EMBL" id="BGJZ01000064">
    <property type="protein sequence ID" value="GBH07959.1"/>
    <property type="molecule type" value="Genomic_DNA"/>
</dbReference>
<proteinExistence type="predicted"/>
<protein>
    <submittedName>
        <fullName evidence="2">Multidrug efflux pump subunit AcrB</fullName>
    </submittedName>
</protein>
<dbReference type="Proteomes" id="UP000247480">
    <property type="component" value="Unassembled WGS sequence"/>
</dbReference>
<accession>A0A2V0Q5K4</accession>
<feature type="transmembrane region" description="Helical" evidence="1">
    <location>
        <begin position="37"/>
        <end position="60"/>
    </location>
</feature>
<keyword evidence="1" id="KW-0812">Transmembrane</keyword>
<gene>
    <name evidence="2" type="ORF">KPSA1_01323</name>
</gene>
<sequence>MAGFLSEILFDLFIDVLVSLVTFLIVMRGTFVDLSRVVLYAFVHFFGVMIDAFIQLAVVVSDALFQLTLCKGCWCYGTCQEECGSHGEYEFAHALLLHKKCWPFVSHPC</sequence>
<evidence type="ECO:0000256" key="1">
    <source>
        <dbReference type="SAM" id="Phobius"/>
    </source>
</evidence>
<evidence type="ECO:0000313" key="3">
    <source>
        <dbReference type="Proteomes" id="UP000247480"/>
    </source>
</evidence>
<comment type="caution">
    <text evidence="2">The sequence shown here is derived from an EMBL/GenBank/DDBJ whole genome shotgun (WGS) entry which is preliminary data.</text>
</comment>
<organism evidence="2 3">
    <name type="scientific">Pseudomonas syringae pv. actinidiae</name>
    <dbReference type="NCBI Taxonomy" id="103796"/>
    <lineage>
        <taxon>Bacteria</taxon>
        <taxon>Pseudomonadati</taxon>
        <taxon>Pseudomonadota</taxon>
        <taxon>Gammaproteobacteria</taxon>
        <taxon>Pseudomonadales</taxon>
        <taxon>Pseudomonadaceae</taxon>
        <taxon>Pseudomonas</taxon>
        <taxon>Pseudomonas syringae</taxon>
    </lineage>
</organism>
<evidence type="ECO:0000313" key="2">
    <source>
        <dbReference type="EMBL" id="GBH07959.1"/>
    </source>
</evidence>
<keyword evidence="1" id="KW-1133">Transmembrane helix</keyword>
<feature type="transmembrane region" description="Helical" evidence="1">
    <location>
        <begin position="12"/>
        <end position="31"/>
    </location>
</feature>
<reference evidence="2 3" key="1">
    <citation type="submission" date="2018-04" db="EMBL/GenBank/DDBJ databases">
        <title>Draft genome sequence of Pseudomonas syringae pv. actinidiae biovar 1 strains isolated from kiwifruit in Kagawa prefecture.</title>
        <authorList>
            <person name="Tabuchi M."/>
            <person name="Saito M."/>
            <person name="Fujiwara S."/>
            <person name="Sasa N."/>
            <person name="Akimitsu K."/>
            <person name="Gomi K."/>
            <person name="Konishi-Sugita S."/>
            <person name="Hamano K."/>
            <person name="Kataoka I."/>
        </authorList>
    </citation>
    <scope>NUCLEOTIDE SEQUENCE [LARGE SCALE GENOMIC DNA]</scope>
    <source>
        <strain evidence="2 3">MAFF212206</strain>
    </source>
</reference>
<keyword evidence="1" id="KW-0472">Membrane</keyword>